<reference evidence="3 4" key="1">
    <citation type="submission" date="2019-01" db="EMBL/GenBank/DDBJ databases">
        <title>Nocardioides guangzhouensis sp. nov., an actinobacterium isolated from soil.</title>
        <authorList>
            <person name="Fu Y."/>
            <person name="Cai Y."/>
            <person name="Lin Z."/>
            <person name="Chen P."/>
        </authorList>
    </citation>
    <scope>NUCLEOTIDE SEQUENCE [LARGE SCALE GENOMIC DNA]</scope>
    <source>
        <strain evidence="3 4">130</strain>
    </source>
</reference>
<comment type="caution">
    <text evidence="3">The sequence shown here is derived from an EMBL/GenBank/DDBJ whole genome shotgun (WGS) entry which is preliminary data.</text>
</comment>
<feature type="chain" id="PRO_5020397117" description="Esterase-like activity of phytase family protein" evidence="2">
    <location>
        <begin position="26"/>
        <end position="309"/>
    </location>
</feature>
<proteinExistence type="predicted"/>
<feature type="compositionally biased region" description="Low complexity" evidence="1">
    <location>
        <begin position="28"/>
        <end position="54"/>
    </location>
</feature>
<evidence type="ECO:0000256" key="1">
    <source>
        <dbReference type="SAM" id="MobiDB-lite"/>
    </source>
</evidence>
<dbReference type="Proteomes" id="UP000295198">
    <property type="component" value="Unassembled WGS sequence"/>
</dbReference>
<dbReference type="PROSITE" id="PS51257">
    <property type="entry name" value="PROKAR_LIPOPROTEIN"/>
    <property type="match status" value="1"/>
</dbReference>
<keyword evidence="2" id="KW-0732">Signal</keyword>
<evidence type="ECO:0000313" key="4">
    <source>
        <dbReference type="Proteomes" id="UP000295198"/>
    </source>
</evidence>
<evidence type="ECO:0000313" key="3">
    <source>
        <dbReference type="EMBL" id="RYP88693.1"/>
    </source>
</evidence>
<keyword evidence="4" id="KW-1185">Reference proteome</keyword>
<dbReference type="OrthoDB" id="3823690at2"/>
<evidence type="ECO:0000256" key="2">
    <source>
        <dbReference type="SAM" id="SignalP"/>
    </source>
</evidence>
<dbReference type="RefSeq" id="WP_134713573.1">
    <property type="nucleotide sequence ID" value="NZ_SDKM01000002.1"/>
</dbReference>
<evidence type="ECO:0008006" key="5">
    <source>
        <dbReference type="Google" id="ProtNLM"/>
    </source>
</evidence>
<organism evidence="3 4">
    <name type="scientific">Nocardioides guangzhouensis</name>
    <dbReference type="NCBI Taxonomy" id="2497878"/>
    <lineage>
        <taxon>Bacteria</taxon>
        <taxon>Bacillati</taxon>
        <taxon>Actinomycetota</taxon>
        <taxon>Actinomycetes</taxon>
        <taxon>Propionibacteriales</taxon>
        <taxon>Nocardioidaceae</taxon>
        <taxon>Nocardioides</taxon>
    </lineage>
</organism>
<dbReference type="EMBL" id="SDKM01000002">
    <property type="protein sequence ID" value="RYP88693.1"/>
    <property type="molecule type" value="Genomic_DNA"/>
</dbReference>
<dbReference type="AlphaFoldDB" id="A0A4Q4ZK36"/>
<name>A0A4Q4ZK36_9ACTN</name>
<feature type="signal peptide" evidence="2">
    <location>
        <begin position="1"/>
        <end position="25"/>
    </location>
</feature>
<protein>
    <recommendedName>
        <fullName evidence="5">Esterase-like activity of phytase family protein</fullName>
    </recommendedName>
</protein>
<gene>
    <name evidence="3" type="ORF">EKO23_02075</name>
</gene>
<sequence length="309" mass="32546">MFFRPTVAAAAVLSMGLLGGLTSCGEETSSSAPDPAASSTRTATDDPSADTTARFDAGQPWVARFEFGGDEVANGAAYVRFDPATGDTQVTKVIGPPEDYTPNPYLLVDAGRTVAVRANAASIKEERTGTLRLHPLDGARPRTVDLRAVTGVAGLHPIGWAFDPITPGLLRVLDRSGRLFEYDVAAGTATEGDAVTVGKGWELAPQFDSADGMPLLRNKRTWEYQKGGPYAAGGVRLTKTDRSPCPARTTLARTITDSDGTAWSACLADGKVLLFTQAEGEDGWTRQAASAADVPRGTMTLTWVLPTVA</sequence>
<accession>A0A4Q4ZK36</accession>
<feature type="region of interest" description="Disordered" evidence="1">
    <location>
        <begin position="24"/>
        <end position="54"/>
    </location>
</feature>